<protein>
    <recommendedName>
        <fullName evidence="4">Zinc finger/thioredoxin putative domain-containing protein</fullName>
    </recommendedName>
</protein>
<keyword evidence="3" id="KW-1185">Reference proteome</keyword>
<dbReference type="EMBL" id="BMOD01000005">
    <property type="protein sequence ID" value="GGJ32810.1"/>
    <property type="molecule type" value="Genomic_DNA"/>
</dbReference>
<dbReference type="RefSeq" id="WP_189002422.1">
    <property type="nucleotide sequence ID" value="NZ_BMOD01000005.1"/>
</dbReference>
<evidence type="ECO:0000256" key="1">
    <source>
        <dbReference type="SAM" id="MobiDB-lite"/>
    </source>
</evidence>
<accession>A0ABQ2CYC6</accession>
<evidence type="ECO:0008006" key="4">
    <source>
        <dbReference type="Google" id="ProtNLM"/>
    </source>
</evidence>
<comment type="caution">
    <text evidence="2">The sequence shown here is derived from an EMBL/GenBank/DDBJ whole genome shotgun (WGS) entry which is preliminary data.</text>
</comment>
<proteinExistence type="predicted"/>
<name>A0ABQ2CYC6_9DEIO</name>
<gene>
    <name evidence="2" type="ORF">GCM10008938_18740</name>
</gene>
<evidence type="ECO:0000313" key="3">
    <source>
        <dbReference type="Proteomes" id="UP000632222"/>
    </source>
</evidence>
<evidence type="ECO:0000313" key="2">
    <source>
        <dbReference type="EMBL" id="GGJ32810.1"/>
    </source>
</evidence>
<dbReference type="Proteomes" id="UP000632222">
    <property type="component" value="Unassembled WGS sequence"/>
</dbReference>
<reference evidence="3" key="1">
    <citation type="journal article" date="2019" name="Int. J. Syst. Evol. Microbiol.">
        <title>The Global Catalogue of Microorganisms (GCM) 10K type strain sequencing project: providing services to taxonomists for standard genome sequencing and annotation.</title>
        <authorList>
            <consortium name="The Broad Institute Genomics Platform"/>
            <consortium name="The Broad Institute Genome Sequencing Center for Infectious Disease"/>
            <person name="Wu L."/>
            <person name="Ma J."/>
        </authorList>
    </citation>
    <scope>NUCLEOTIDE SEQUENCE [LARGE SCALE GENOMIC DNA]</scope>
    <source>
        <strain evidence="3">JCM 14370</strain>
    </source>
</reference>
<sequence>MEPLNCPVCGRELPLSLTQVTDVNDFTCKHCGTTFALNNPHTGDVQADPSQEPSIAEEPVRNVAMDPYTRSENRDVGESERLESIEFSYQENGQSKLLVIPVHQVT</sequence>
<organism evidence="2 3">
    <name type="scientific">Deinococcus roseus</name>
    <dbReference type="NCBI Taxonomy" id="392414"/>
    <lineage>
        <taxon>Bacteria</taxon>
        <taxon>Thermotogati</taxon>
        <taxon>Deinococcota</taxon>
        <taxon>Deinococci</taxon>
        <taxon>Deinococcales</taxon>
        <taxon>Deinococcaceae</taxon>
        <taxon>Deinococcus</taxon>
    </lineage>
</organism>
<feature type="region of interest" description="Disordered" evidence="1">
    <location>
        <begin position="38"/>
        <end position="58"/>
    </location>
</feature>